<dbReference type="HOGENOM" id="CLU_070816_0_0_5"/>
<dbReference type="RefSeq" id="WP_006274556.1">
    <property type="nucleotide sequence ID" value="NZ_GL883079.1"/>
</dbReference>
<keyword evidence="1" id="KW-0472">Membrane</keyword>
<evidence type="ECO:0000313" key="2">
    <source>
        <dbReference type="EMBL" id="EGF90742.1"/>
    </source>
</evidence>
<protein>
    <submittedName>
        <fullName evidence="2">TolA family protein</fullName>
    </submittedName>
</protein>
<gene>
    <name evidence="2" type="ORF">ABI_37750</name>
</gene>
<dbReference type="OrthoDB" id="9807941at2"/>
<keyword evidence="1" id="KW-1133">Transmembrane helix</keyword>
<dbReference type="Proteomes" id="UP000006512">
    <property type="component" value="Unassembled WGS sequence"/>
</dbReference>
<proteinExistence type="predicted"/>
<dbReference type="STRING" id="715226.ABI_37750"/>
<organism evidence="2 3">
    <name type="scientific">Asticcacaulis biprosthecium C19</name>
    <dbReference type="NCBI Taxonomy" id="715226"/>
    <lineage>
        <taxon>Bacteria</taxon>
        <taxon>Pseudomonadati</taxon>
        <taxon>Pseudomonadota</taxon>
        <taxon>Alphaproteobacteria</taxon>
        <taxon>Caulobacterales</taxon>
        <taxon>Caulobacteraceae</taxon>
        <taxon>Asticcacaulis</taxon>
    </lineage>
</organism>
<keyword evidence="1" id="KW-0812">Transmembrane</keyword>
<reference evidence="3" key="1">
    <citation type="submission" date="2011-03" db="EMBL/GenBank/DDBJ databases">
        <title>Draft genome sequence of Brevundimonas diminuta.</title>
        <authorList>
            <person name="Brown P.J.B."/>
            <person name="Buechlein A."/>
            <person name="Hemmerich C."/>
            <person name="Brun Y.V."/>
        </authorList>
    </citation>
    <scope>NUCLEOTIDE SEQUENCE [LARGE SCALE GENOMIC DNA]</scope>
    <source>
        <strain evidence="3">C19</strain>
    </source>
</reference>
<evidence type="ECO:0000256" key="1">
    <source>
        <dbReference type="SAM" id="Phobius"/>
    </source>
</evidence>
<dbReference type="AlphaFoldDB" id="F4QRA5"/>
<evidence type="ECO:0000313" key="3">
    <source>
        <dbReference type="Proteomes" id="UP000006512"/>
    </source>
</evidence>
<dbReference type="eggNOG" id="COG3743">
    <property type="taxonomic scope" value="Bacteria"/>
</dbReference>
<feature type="transmembrane region" description="Helical" evidence="1">
    <location>
        <begin position="6"/>
        <end position="27"/>
    </location>
</feature>
<name>F4QRA5_9CAUL</name>
<keyword evidence="3" id="KW-1185">Reference proteome</keyword>
<sequence length="219" mass="23870">MPSLVLQSVLFLVGVFAVFAVIGWLAAGKRKSRAIRSYEVVDWSVPEPVVEQPAPARPQPVTYLDAAAEAFTSGVVKAPEPDRSPYMPINPLPQQVTHSAMVQNLMALHQVDDFGAVRRVSSLAAMTPESVEAAVQQAGSGLEPVRLPAPQGPVDDLTVISGITADQQQQLNSLGIFHFWQIAGWSPEHVAWVANRLPTSRRIARENWMSQAARLARLH</sequence>
<dbReference type="EMBL" id="GL883079">
    <property type="protein sequence ID" value="EGF90742.1"/>
    <property type="molecule type" value="Genomic_DNA"/>
</dbReference>
<accession>F4QRA5</accession>